<dbReference type="RefSeq" id="WP_150079212.1">
    <property type="nucleotide sequence ID" value="NZ_VWOX01000019.1"/>
</dbReference>
<sequence>MDDNRSDRDSPEPPRESRKHLLEWLLPEIDIYYLAVTLVVSLLLIASLGPVRSPTSEIVFVGVVALATNVLLLALCFVGLAPWEFSRSAVGRCTIWSLGNFLCGTVLTFLILSLRALWALAFAGGG</sequence>
<keyword evidence="1" id="KW-1133">Transmembrane helix</keyword>
<proteinExistence type="predicted"/>
<gene>
    <name evidence="2" type="ORF">FYK55_24185</name>
</gene>
<comment type="caution">
    <text evidence="2">The sequence shown here is derived from an EMBL/GenBank/DDBJ whole genome shotgun (WGS) entry which is preliminary data.</text>
</comment>
<name>A0A5M6CW24_9BACT</name>
<organism evidence="2 3">
    <name type="scientific">Roseiconus nitratireducens</name>
    <dbReference type="NCBI Taxonomy" id="2605748"/>
    <lineage>
        <taxon>Bacteria</taxon>
        <taxon>Pseudomonadati</taxon>
        <taxon>Planctomycetota</taxon>
        <taxon>Planctomycetia</taxon>
        <taxon>Pirellulales</taxon>
        <taxon>Pirellulaceae</taxon>
        <taxon>Roseiconus</taxon>
    </lineage>
</organism>
<evidence type="ECO:0000313" key="3">
    <source>
        <dbReference type="Proteomes" id="UP000324479"/>
    </source>
</evidence>
<keyword evidence="1" id="KW-0812">Transmembrane</keyword>
<keyword evidence="3" id="KW-1185">Reference proteome</keyword>
<feature type="transmembrane region" description="Helical" evidence="1">
    <location>
        <begin position="95"/>
        <end position="118"/>
    </location>
</feature>
<dbReference type="Proteomes" id="UP000324479">
    <property type="component" value="Unassembled WGS sequence"/>
</dbReference>
<accession>A0A5M6CW24</accession>
<evidence type="ECO:0000313" key="2">
    <source>
        <dbReference type="EMBL" id="KAA5539437.1"/>
    </source>
</evidence>
<dbReference type="AlphaFoldDB" id="A0A5M6CW24"/>
<feature type="transmembrane region" description="Helical" evidence="1">
    <location>
        <begin position="31"/>
        <end position="51"/>
    </location>
</feature>
<keyword evidence="1" id="KW-0472">Membrane</keyword>
<feature type="transmembrane region" description="Helical" evidence="1">
    <location>
        <begin position="58"/>
        <end position="83"/>
    </location>
</feature>
<reference evidence="2 3" key="1">
    <citation type="submission" date="2019-08" db="EMBL/GenBank/DDBJ databases">
        <authorList>
            <person name="Dhanesh K."/>
            <person name="Kumar G."/>
            <person name="Sasikala C."/>
            <person name="Venkata Ramana C."/>
        </authorList>
    </citation>
    <scope>NUCLEOTIDE SEQUENCE [LARGE SCALE GENOMIC DNA]</scope>
    <source>
        <strain evidence="2 3">JC645</strain>
    </source>
</reference>
<evidence type="ECO:0000256" key="1">
    <source>
        <dbReference type="SAM" id="Phobius"/>
    </source>
</evidence>
<protein>
    <submittedName>
        <fullName evidence="2">Uncharacterized protein</fullName>
    </submittedName>
</protein>
<dbReference type="EMBL" id="VWOX01000019">
    <property type="protein sequence ID" value="KAA5539437.1"/>
    <property type="molecule type" value="Genomic_DNA"/>
</dbReference>